<keyword evidence="2" id="KW-1208">Phospholipid metabolism</keyword>
<keyword evidence="1" id="KW-0443">Lipid metabolism</keyword>
<dbReference type="Pfam" id="PF01633">
    <property type="entry name" value="Choline_kinase"/>
    <property type="match status" value="1"/>
</dbReference>
<accession>A0ABQ9HP24</accession>
<dbReference type="EMBL" id="JARBHB010000004">
    <property type="protein sequence ID" value="KAJ8886040.1"/>
    <property type="molecule type" value="Genomic_DNA"/>
</dbReference>
<evidence type="ECO:0000256" key="3">
    <source>
        <dbReference type="ARBA" id="ARBA00038211"/>
    </source>
</evidence>
<reference evidence="4 5" key="1">
    <citation type="submission" date="2023-02" db="EMBL/GenBank/DDBJ databases">
        <title>LHISI_Scaffold_Assembly.</title>
        <authorList>
            <person name="Stuart O.P."/>
            <person name="Cleave R."/>
            <person name="Magrath M.J.L."/>
            <person name="Mikheyev A.S."/>
        </authorList>
    </citation>
    <scope>NUCLEOTIDE SEQUENCE [LARGE SCALE GENOMIC DNA]</scope>
    <source>
        <strain evidence="4">Daus_M_001</strain>
        <tissue evidence="4">Leg muscle</tissue>
    </source>
</reference>
<name>A0ABQ9HP24_9NEOP</name>
<keyword evidence="1" id="KW-0594">Phospholipid biosynthesis</keyword>
<sequence length="89" mass="9744">MPIGFLCYSGGLNNFLYLVALPSSCKPLSSEPSQVLLRLYGQIHGEQVLESLLTESVIFTLLSERGLGPKLYGVFPGGRLEQYIPVSIQ</sequence>
<dbReference type="InterPro" id="IPR011009">
    <property type="entry name" value="Kinase-like_dom_sf"/>
</dbReference>
<dbReference type="Gene3D" id="3.30.200.20">
    <property type="entry name" value="Phosphorylase Kinase, domain 1"/>
    <property type="match status" value="1"/>
</dbReference>
<evidence type="ECO:0000256" key="2">
    <source>
        <dbReference type="ARBA" id="ARBA00023264"/>
    </source>
</evidence>
<dbReference type="SUPFAM" id="SSF56112">
    <property type="entry name" value="Protein kinase-like (PK-like)"/>
    <property type="match status" value="1"/>
</dbReference>
<evidence type="ECO:0000256" key="1">
    <source>
        <dbReference type="ARBA" id="ARBA00023209"/>
    </source>
</evidence>
<comment type="similarity">
    <text evidence="3">Belongs to the choline/ethanolamine kinase family.</text>
</comment>
<dbReference type="Gene3D" id="3.90.1200.10">
    <property type="match status" value="1"/>
</dbReference>
<evidence type="ECO:0000313" key="5">
    <source>
        <dbReference type="Proteomes" id="UP001159363"/>
    </source>
</evidence>
<keyword evidence="5" id="KW-1185">Reference proteome</keyword>
<dbReference type="Proteomes" id="UP001159363">
    <property type="component" value="Chromosome X"/>
</dbReference>
<gene>
    <name evidence="4" type="ORF">PR048_012246</name>
</gene>
<dbReference type="PANTHER" id="PTHR22603">
    <property type="entry name" value="CHOLINE/ETHANOALAMINE KINASE"/>
    <property type="match status" value="1"/>
</dbReference>
<keyword evidence="1" id="KW-0444">Lipid biosynthesis</keyword>
<evidence type="ECO:0000313" key="4">
    <source>
        <dbReference type="EMBL" id="KAJ8886040.1"/>
    </source>
</evidence>
<organism evidence="4 5">
    <name type="scientific">Dryococelus australis</name>
    <dbReference type="NCBI Taxonomy" id="614101"/>
    <lineage>
        <taxon>Eukaryota</taxon>
        <taxon>Metazoa</taxon>
        <taxon>Ecdysozoa</taxon>
        <taxon>Arthropoda</taxon>
        <taxon>Hexapoda</taxon>
        <taxon>Insecta</taxon>
        <taxon>Pterygota</taxon>
        <taxon>Neoptera</taxon>
        <taxon>Polyneoptera</taxon>
        <taxon>Phasmatodea</taxon>
        <taxon>Verophasmatodea</taxon>
        <taxon>Anareolatae</taxon>
        <taxon>Phasmatidae</taxon>
        <taxon>Eurycanthinae</taxon>
        <taxon>Dryococelus</taxon>
    </lineage>
</organism>
<proteinExistence type="inferred from homology"/>
<protein>
    <submittedName>
        <fullName evidence="4">Uncharacterized protein</fullName>
    </submittedName>
</protein>
<dbReference type="PANTHER" id="PTHR22603:SF93">
    <property type="entry name" value="RE24176P"/>
    <property type="match status" value="1"/>
</dbReference>
<comment type="caution">
    <text evidence="4">The sequence shown here is derived from an EMBL/GenBank/DDBJ whole genome shotgun (WGS) entry which is preliminary data.</text>
</comment>